<proteinExistence type="inferred from homology"/>
<dbReference type="Gene3D" id="1.10.246.20">
    <property type="entry name" value="Coactivator CBP, KIX domain"/>
    <property type="match status" value="1"/>
</dbReference>
<name>T1K9U8_TETUR</name>
<keyword evidence="2" id="KW-0010">Activator</keyword>
<comment type="subunit">
    <text evidence="2">Component of the Mediator complex.</text>
</comment>
<dbReference type="GO" id="GO:0005634">
    <property type="term" value="C:nucleus"/>
    <property type="evidence" value="ECO:0007669"/>
    <property type="project" value="UniProtKB-SubCell"/>
</dbReference>
<accession>T1K9U8</accession>
<gene>
    <name evidence="2" type="primary">MED15</name>
</gene>
<dbReference type="GO" id="GO:0006355">
    <property type="term" value="P:regulation of DNA-templated transcription"/>
    <property type="evidence" value="ECO:0007669"/>
    <property type="project" value="InterPro"/>
</dbReference>
<dbReference type="EMBL" id="CAEY01001893">
    <property type="status" value="NOT_ANNOTATED_CDS"/>
    <property type="molecule type" value="Genomic_DNA"/>
</dbReference>
<evidence type="ECO:0000256" key="1">
    <source>
        <dbReference type="ARBA" id="ARBA00023242"/>
    </source>
</evidence>
<reference evidence="6" key="1">
    <citation type="submission" date="2011-08" db="EMBL/GenBank/DDBJ databases">
        <authorList>
            <person name="Rombauts S."/>
        </authorList>
    </citation>
    <scope>NUCLEOTIDE SEQUENCE</scope>
    <source>
        <strain evidence="6">London</strain>
    </source>
</reference>
<evidence type="ECO:0000256" key="3">
    <source>
        <dbReference type="SAM" id="MobiDB-lite"/>
    </source>
</evidence>
<feature type="region of interest" description="Disordered" evidence="3">
    <location>
        <begin position="75"/>
        <end position="106"/>
    </location>
</feature>
<keyword evidence="6" id="KW-1185">Reference proteome</keyword>
<dbReference type="AlphaFoldDB" id="T1K9U8"/>
<dbReference type="Proteomes" id="UP000015104">
    <property type="component" value="Unassembled WGS sequence"/>
</dbReference>
<keyword evidence="1 2" id="KW-0539">Nucleus</keyword>
<reference evidence="5" key="2">
    <citation type="submission" date="2015-06" db="UniProtKB">
        <authorList>
            <consortium name="EnsemblMetazoa"/>
        </authorList>
    </citation>
    <scope>IDENTIFICATION</scope>
</reference>
<comment type="function">
    <text evidence="2">Component of the Mediator complex, a coactivator involved in the regulated transcription of nearly all RNA polymerase II-dependent genes. Mediator functions as a bridge to convey information from gene-specific regulatory proteins to the basal RNA polymerase II transcription machinery. Mediator is recruited to promoters by direct interactions with regulatory proteins and serves as a scaffold for the assembly of a functional preinitiation complex with RNA polymerase II and the general transcription factors.</text>
</comment>
<evidence type="ECO:0000256" key="2">
    <source>
        <dbReference type="RuleBase" id="RU364148"/>
    </source>
</evidence>
<dbReference type="InterPro" id="IPR019087">
    <property type="entry name" value="Med15_N"/>
</dbReference>
<keyword evidence="2" id="KW-0804">Transcription</keyword>
<feature type="domain" description="Mediator of RNA polymerase II transcription subunit 15 N-terminal" evidence="4">
    <location>
        <begin position="3"/>
        <end position="66"/>
    </location>
</feature>
<dbReference type="EnsemblMetazoa" id="tetur07g06240.1">
    <property type="protein sequence ID" value="tetur07g06240.1"/>
    <property type="gene ID" value="tetur07g06240"/>
</dbReference>
<evidence type="ECO:0000313" key="5">
    <source>
        <dbReference type="EnsemblMetazoa" id="tetur07g06240.1"/>
    </source>
</evidence>
<dbReference type="Pfam" id="PF09606">
    <property type="entry name" value="Med15_N"/>
    <property type="match status" value="1"/>
</dbReference>
<dbReference type="GO" id="GO:0003712">
    <property type="term" value="F:transcription coregulator activity"/>
    <property type="evidence" value="ECO:0007669"/>
    <property type="project" value="InterPro"/>
</dbReference>
<organism evidence="5 6">
    <name type="scientific">Tetranychus urticae</name>
    <name type="common">Two-spotted spider mite</name>
    <dbReference type="NCBI Taxonomy" id="32264"/>
    <lineage>
        <taxon>Eukaryota</taxon>
        <taxon>Metazoa</taxon>
        <taxon>Ecdysozoa</taxon>
        <taxon>Arthropoda</taxon>
        <taxon>Chelicerata</taxon>
        <taxon>Arachnida</taxon>
        <taxon>Acari</taxon>
        <taxon>Acariformes</taxon>
        <taxon>Trombidiformes</taxon>
        <taxon>Prostigmata</taxon>
        <taxon>Eleutherengona</taxon>
        <taxon>Raphignathae</taxon>
        <taxon>Tetranychoidea</taxon>
        <taxon>Tetranychidae</taxon>
        <taxon>Tetranychus</taxon>
    </lineage>
</organism>
<feature type="compositionally biased region" description="Basic and acidic residues" evidence="3">
    <location>
        <begin position="94"/>
        <end position="106"/>
    </location>
</feature>
<sequence length="106" mass="11912">MAAEDWKTPTFRSRIRMSLEEQIGPAHGKSVTELENSIFGTSKSREEYIENALRVIRALKEKNKKALGQPQIVQANMIPSDMNPNVPKAATDPMRSKYDGDHSNVN</sequence>
<comment type="subcellular location">
    <subcellularLocation>
        <location evidence="2">Nucleus</location>
    </subcellularLocation>
</comment>
<dbReference type="InterPro" id="IPR036529">
    <property type="entry name" value="KIX_dom_sf"/>
</dbReference>
<dbReference type="HOGENOM" id="CLU_2226525_0_0_1"/>
<keyword evidence="2" id="KW-0805">Transcription regulation</keyword>
<comment type="similarity">
    <text evidence="2">Belongs to the Mediator complex subunit 15 family.</text>
</comment>
<protein>
    <recommendedName>
        <fullName evidence="2">Mediator of RNA polymerase II transcription subunit 15</fullName>
    </recommendedName>
    <alternativeName>
        <fullName evidence="2">Mediator complex subunit 15</fullName>
    </alternativeName>
</protein>
<evidence type="ECO:0000259" key="4">
    <source>
        <dbReference type="Pfam" id="PF09606"/>
    </source>
</evidence>
<evidence type="ECO:0000313" key="6">
    <source>
        <dbReference type="Proteomes" id="UP000015104"/>
    </source>
</evidence>